<protein>
    <recommendedName>
        <fullName evidence="1">peptide-O-fucosyltransferase</fullName>
        <ecNumber evidence="1">2.4.1.221</ecNumber>
    </recommendedName>
</protein>
<organism evidence="7 8">
    <name type="scientific">Saccoglossus kowalevskii</name>
    <name type="common">Acorn worm</name>
    <dbReference type="NCBI Taxonomy" id="10224"/>
    <lineage>
        <taxon>Eukaryota</taxon>
        <taxon>Metazoa</taxon>
        <taxon>Hemichordata</taxon>
        <taxon>Enteropneusta</taxon>
        <taxon>Harrimaniidae</taxon>
        <taxon>Saccoglossus</taxon>
    </lineage>
</organism>
<sequence length="309" mass="36102">MPLVMFTGPNAVYNAFRRTLFFARLQNRCLVIPHFYNHITQSRYPVKRQGEETFDIGRLRNVINTSTLDEYNTQCNENVTIPQVVIPPLTNTTHLVDKYHYKVQRFYRNYTFFKDNRMIQEFQQTTGIHLHNVSFTNHTEISWFKDSYDSKCVVYFPGIKSNFGDIEGYTDNEETALTRAPYVKRLADEAVTYLCDGRFAVVHWRNKSGEGCRPKLCNNNLRHELDNQLDNVGVIVKSIQSYLKSQKIDCLYVATPRYSKRIIESLNTMIAHLFSLQDLISMSENINEYQSDLYVLSLVEQELAELTVK</sequence>
<dbReference type="InterPro" id="IPR019378">
    <property type="entry name" value="GDP-Fuc_O-FucTrfase"/>
</dbReference>
<evidence type="ECO:0000313" key="7">
    <source>
        <dbReference type="Proteomes" id="UP000694865"/>
    </source>
</evidence>
<gene>
    <name evidence="8" type="primary">LOC102803352</name>
</gene>
<dbReference type="RefSeq" id="XP_006821444.1">
    <property type="nucleotide sequence ID" value="XM_006821381.1"/>
</dbReference>
<dbReference type="EC" id="2.4.1.221" evidence="1"/>
<name>A0ABM0MN53_SACKO</name>
<accession>A0ABM0MN53</accession>
<dbReference type="CDD" id="cd11296">
    <property type="entry name" value="O-FucT_like"/>
    <property type="match status" value="1"/>
</dbReference>
<reference evidence="8" key="1">
    <citation type="submission" date="2025-08" db="UniProtKB">
        <authorList>
            <consortium name="RefSeq"/>
        </authorList>
    </citation>
    <scope>IDENTIFICATION</scope>
    <source>
        <tissue evidence="8">Testes</tissue>
    </source>
</reference>
<evidence type="ECO:0000256" key="1">
    <source>
        <dbReference type="ARBA" id="ARBA00012196"/>
    </source>
</evidence>
<evidence type="ECO:0000256" key="4">
    <source>
        <dbReference type="ARBA" id="ARBA00023277"/>
    </source>
</evidence>
<comment type="catalytic activity">
    <reaction evidence="6">
        <text>L-seryl-[protein] + GDP-beta-L-fucose = 3-O-(alpha-L-fucosyl)-L-seryl-[protein] + GDP + H(+)</text>
        <dbReference type="Rhea" id="RHEA:63644"/>
        <dbReference type="Rhea" id="RHEA-COMP:9863"/>
        <dbReference type="Rhea" id="RHEA-COMP:17914"/>
        <dbReference type="ChEBI" id="CHEBI:15378"/>
        <dbReference type="ChEBI" id="CHEBI:29999"/>
        <dbReference type="ChEBI" id="CHEBI:57273"/>
        <dbReference type="ChEBI" id="CHEBI:58189"/>
        <dbReference type="ChEBI" id="CHEBI:189632"/>
        <dbReference type="EC" id="2.4.1.221"/>
    </reaction>
    <physiologicalReaction direction="left-to-right" evidence="6">
        <dbReference type="Rhea" id="RHEA:63645"/>
    </physiologicalReaction>
</comment>
<keyword evidence="3" id="KW-0294">Fucose metabolism</keyword>
<evidence type="ECO:0000256" key="2">
    <source>
        <dbReference type="ARBA" id="ARBA00022679"/>
    </source>
</evidence>
<keyword evidence="4" id="KW-0119">Carbohydrate metabolism</keyword>
<evidence type="ECO:0000256" key="3">
    <source>
        <dbReference type="ARBA" id="ARBA00023253"/>
    </source>
</evidence>
<keyword evidence="2" id="KW-0808">Transferase</keyword>
<evidence type="ECO:0000256" key="6">
    <source>
        <dbReference type="ARBA" id="ARBA00048647"/>
    </source>
</evidence>
<evidence type="ECO:0000313" key="8">
    <source>
        <dbReference type="RefSeq" id="XP_006821444.1"/>
    </source>
</evidence>
<proteinExistence type="predicted"/>
<dbReference type="Pfam" id="PF10250">
    <property type="entry name" value="O-FucT"/>
    <property type="match status" value="1"/>
</dbReference>
<evidence type="ECO:0000256" key="5">
    <source>
        <dbReference type="ARBA" id="ARBA00047273"/>
    </source>
</evidence>
<comment type="catalytic activity">
    <reaction evidence="5">
        <text>L-threonyl-[protein] + GDP-beta-L-fucose = 3-O-(alpha-L-fucosyl)-L-threonyl-[protein] + GDP + H(+)</text>
        <dbReference type="Rhea" id="RHEA:70491"/>
        <dbReference type="Rhea" id="RHEA-COMP:11060"/>
        <dbReference type="Rhea" id="RHEA-COMP:17915"/>
        <dbReference type="ChEBI" id="CHEBI:15378"/>
        <dbReference type="ChEBI" id="CHEBI:30013"/>
        <dbReference type="ChEBI" id="CHEBI:57273"/>
        <dbReference type="ChEBI" id="CHEBI:58189"/>
        <dbReference type="ChEBI" id="CHEBI:189631"/>
        <dbReference type="EC" id="2.4.1.221"/>
    </reaction>
    <physiologicalReaction direction="left-to-right" evidence="5">
        <dbReference type="Rhea" id="RHEA:70492"/>
    </physiologicalReaction>
</comment>
<dbReference type="Gene3D" id="3.40.50.11350">
    <property type="match status" value="1"/>
</dbReference>
<keyword evidence="7" id="KW-1185">Reference proteome</keyword>
<dbReference type="GeneID" id="102803352"/>
<dbReference type="Proteomes" id="UP000694865">
    <property type="component" value="Unplaced"/>
</dbReference>